<evidence type="ECO:0000256" key="1">
    <source>
        <dbReference type="ARBA" id="ARBA00005042"/>
    </source>
</evidence>
<feature type="signal peptide" evidence="12">
    <location>
        <begin position="1"/>
        <end position="23"/>
    </location>
</feature>
<dbReference type="CDD" id="cd09137">
    <property type="entry name" value="PLDc_PGS1_euk_2"/>
    <property type="match status" value="1"/>
</dbReference>
<evidence type="ECO:0000256" key="8">
    <source>
        <dbReference type="ARBA" id="ARBA00023264"/>
    </source>
</evidence>
<dbReference type="VEuPathDB" id="TriTrypDB:BSAL_37545"/>
<evidence type="ECO:0000313" key="15">
    <source>
        <dbReference type="Proteomes" id="UP000051952"/>
    </source>
</evidence>
<gene>
    <name evidence="14" type="ORF">BSAL_37545</name>
</gene>
<feature type="region of interest" description="Disordered" evidence="11">
    <location>
        <begin position="360"/>
        <end position="391"/>
    </location>
</feature>
<protein>
    <recommendedName>
        <fullName evidence="10">CDP-diacylglycerol--glycerol-3-phosphate 3-phosphatidyltransferase</fullName>
        <ecNumber evidence="10">2.7.8.5</ecNumber>
    </recommendedName>
</protein>
<sequence>MLTILALCATMALIWLVAKYLFSEGPIDSRGGLYFRSASASYTPLECRHNADPRARNAFDEEATRTETTPAIETVDVLQALTQELIKKTRDVAHSDVEQQHQHAIADPLVSILSSTCCVIPATAANIQVLATPNEFYETLKAKIRAAQHRVMISALYVGDGPLSKAFLQTLEDKVREFGEARRAERTMCSFPGSHADVTSSQAPFLTPVPSTDELLGDYANKFTIEIVLDYNRMHDRKNMMTIRALAEAASQYKNEVEVRLHLFQTPSSLNRFLGPFGRSKELLGVQHTKLFAFDDEDVLLTGANLSDDYFQNRMDRYLVVKNTPQLAEWVRGALDCLISLSHRVVYALEDAIPSDVLPTSEIWTPSPSPQKASSPNASRGPSRTASTDSLNGLKTAAASTPHTTHTKSKLIILPATCGVDATRDHVAFREVAREQFDLFAAEMYDSSLQRLRFLLSRSATCERKEVDTLLFPTLQFGRVNIHHDVNVVQEVLRGVTSGMRVCLTSPYLNMYHSFTDAVLKSKATFDFITASLTSNGWSGQKGFAGQIPFYYFQLERSFYFLMESFGCSNRVHIREFTAPGMTFHAKGMWILSQPSTMPHPASTTTDKASAAQLPRQHESDDDRAVVGVPVIAAYGSTNYGNRSIHKDVEVESFLYTWGPSLQEQMRLELQRLLTQSELATRDRFVGGKHGRFQPVVALVAALGQDYM</sequence>
<evidence type="ECO:0000256" key="9">
    <source>
        <dbReference type="ARBA" id="ARBA00048586"/>
    </source>
</evidence>
<keyword evidence="5" id="KW-0677">Repeat</keyword>
<keyword evidence="7 10" id="KW-0594">Phospholipid biosynthesis</keyword>
<dbReference type="Proteomes" id="UP000051952">
    <property type="component" value="Unassembled WGS sequence"/>
</dbReference>
<dbReference type="SMART" id="SM00155">
    <property type="entry name" value="PLDc"/>
    <property type="match status" value="2"/>
</dbReference>
<keyword evidence="10" id="KW-0547">Nucleotide-binding</keyword>
<keyword evidence="6 10" id="KW-0443">Lipid metabolism</keyword>
<dbReference type="GO" id="GO:0008444">
    <property type="term" value="F:CDP-diacylglycerol-glycerol-3-phosphate 3-phosphatidyltransferase activity"/>
    <property type="evidence" value="ECO:0007669"/>
    <property type="project" value="UniProtKB-EC"/>
</dbReference>
<evidence type="ECO:0000256" key="11">
    <source>
        <dbReference type="SAM" id="MobiDB-lite"/>
    </source>
</evidence>
<dbReference type="UniPathway" id="UPA00084">
    <property type="reaction ID" value="UER00503"/>
</dbReference>
<dbReference type="PANTHER" id="PTHR12586:SF1">
    <property type="entry name" value="CDP-DIACYLGLYCEROL--GLYCEROL-3-PHOSPHATE 3-PHOSPHATIDYLTRANSFERASE, MITOCHONDRIAL"/>
    <property type="match status" value="1"/>
</dbReference>
<feature type="domain" description="PLD phosphodiesterase" evidence="13">
    <location>
        <begin position="283"/>
        <end position="310"/>
    </location>
</feature>
<comment type="subcellular location">
    <subcellularLocation>
        <location evidence="10">Mitochondrion</location>
    </subcellularLocation>
</comment>
<evidence type="ECO:0000256" key="10">
    <source>
        <dbReference type="RuleBase" id="RU365024"/>
    </source>
</evidence>
<feature type="compositionally biased region" description="Polar residues" evidence="11">
    <location>
        <begin position="597"/>
        <end position="608"/>
    </location>
</feature>
<organism evidence="14 15">
    <name type="scientific">Bodo saltans</name>
    <name type="common">Flagellated protozoan</name>
    <dbReference type="NCBI Taxonomy" id="75058"/>
    <lineage>
        <taxon>Eukaryota</taxon>
        <taxon>Discoba</taxon>
        <taxon>Euglenozoa</taxon>
        <taxon>Kinetoplastea</taxon>
        <taxon>Metakinetoplastina</taxon>
        <taxon>Eubodonida</taxon>
        <taxon>Bodonidae</taxon>
        <taxon>Bodo</taxon>
    </lineage>
</organism>
<dbReference type="PANTHER" id="PTHR12586">
    <property type="entry name" value="CDP-DIACYLGLYCEROL--SERINE O-PHOSPHATIDYLTRANSFERASE"/>
    <property type="match status" value="1"/>
</dbReference>
<evidence type="ECO:0000313" key="14">
    <source>
        <dbReference type="EMBL" id="CUG92486.1"/>
    </source>
</evidence>
<reference evidence="15" key="1">
    <citation type="submission" date="2015-09" db="EMBL/GenBank/DDBJ databases">
        <authorList>
            <consortium name="Pathogen Informatics"/>
        </authorList>
    </citation>
    <scope>NUCLEOTIDE SEQUENCE [LARGE SCALE GENOMIC DNA]</scope>
    <source>
        <strain evidence="15">Lake Konstanz</strain>
    </source>
</reference>
<feature type="chain" id="PRO_5006622611" description="CDP-diacylglycerol--glycerol-3-phosphate 3-phosphatidyltransferase" evidence="12">
    <location>
        <begin position="24"/>
        <end position="708"/>
    </location>
</feature>
<evidence type="ECO:0000256" key="7">
    <source>
        <dbReference type="ARBA" id="ARBA00023209"/>
    </source>
</evidence>
<accession>A0A0S4JQL9</accession>
<keyword evidence="3 10" id="KW-0444">Lipid biosynthesis</keyword>
<dbReference type="SUPFAM" id="SSF56024">
    <property type="entry name" value="Phospholipase D/nuclease"/>
    <property type="match status" value="2"/>
</dbReference>
<dbReference type="Gene3D" id="3.30.870.10">
    <property type="entry name" value="Endonuclease Chain A"/>
    <property type="match status" value="2"/>
</dbReference>
<dbReference type="PROSITE" id="PS50035">
    <property type="entry name" value="PLD"/>
    <property type="match status" value="1"/>
</dbReference>
<keyword evidence="8 10" id="KW-1208">Phospholipid metabolism</keyword>
<keyword evidence="4 10" id="KW-0808">Transferase</keyword>
<feature type="compositionally biased region" description="Polar residues" evidence="11">
    <location>
        <begin position="362"/>
        <end position="391"/>
    </location>
</feature>
<dbReference type="GO" id="GO:0005739">
    <property type="term" value="C:mitochondrion"/>
    <property type="evidence" value="ECO:0007669"/>
    <property type="project" value="UniProtKB-SubCell"/>
</dbReference>
<evidence type="ECO:0000256" key="2">
    <source>
        <dbReference type="ARBA" id="ARBA00010682"/>
    </source>
</evidence>
<keyword evidence="12" id="KW-0732">Signal</keyword>
<comment type="pathway">
    <text evidence="1 10">Phospholipid metabolism; phosphatidylglycerol biosynthesis; phosphatidylglycerol from CDP-diacylglycerol: step 1/2.</text>
</comment>
<evidence type="ECO:0000256" key="5">
    <source>
        <dbReference type="ARBA" id="ARBA00022737"/>
    </source>
</evidence>
<keyword evidence="10" id="KW-0067">ATP-binding</keyword>
<dbReference type="OMA" id="DYFATRM"/>
<evidence type="ECO:0000256" key="6">
    <source>
        <dbReference type="ARBA" id="ARBA00023098"/>
    </source>
</evidence>
<evidence type="ECO:0000256" key="4">
    <source>
        <dbReference type="ARBA" id="ARBA00022679"/>
    </source>
</evidence>
<keyword evidence="15" id="KW-1185">Reference proteome</keyword>
<keyword evidence="10" id="KW-0496">Mitochondrion</keyword>
<dbReference type="InterPro" id="IPR016270">
    <property type="entry name" value="PGS1"/>
</dbReference>
<dbReference type="AlphaFoldDB" id="A0A0S4JQL9"/>
<feature type="region of interest" description="Disordered" evidence="11">
    <location>
        <begin position="597"/>
        <end position="619"/>
    </location>
</feature>
<name>A0A0S4JQL9_BODSA</name>
<evidence type="ECO:0000256" key="12">
    <source>
        <dbReference type="SAM" id="SignalP"/>
    </source>
</evidence>
<proteinExistence type="inferred from homology"/>
<dbReference type="InterPro" id="IPR001736">
    <property type="entry name" value="PLipase_D/transphosphatidylase"/>
</dbReference>
<comment type="similarity">
    <text evidence="2 10">Belongs to the CDP-alcohol phosphatidyltransferase class-II family.</text>
</comment>
<dbReference type="GO" id="GO:0032049">
    <property type="term" value="P:cardiolipin biosynthetic process"/>
    <property type="evidence" value="ECO:0007669"/>
    <property type="project" value="InterPro"/>
</dbReference>
<dbReference type="EMBL" id="CYKH01002045">
    <property type="protein sequence ID" value="CUG92486.1"/>
    <property type="molecule type" value="Genomic_DNA"/>
</dbReference>
<dbReference type="EC" id="2.7.8.5" evidence="10"/>
<comment type="catalytic activity">
    <reaction evidence="9 10">
        <text>a CDP-1,2-diacyl-sn-glycerol + sn-glycerol 3-phosphate = a 1,2-diacyl-sn-glycero-3-phospho-(1'-sn-glycero-3'-phosphate) + CMP + H(+)</text>
        <dbReference type="Rhea" id="RHEA:12593"/>
        <dbReference type="ChEBI" id="CHEBI:15378"/>
        <dbReference type="ChEBI" id="CHEBI:57597"/>
        <dbReference type="ChEBI" id="CHEBI:58332"/>
        <dbReference type="ChEBI" id="CHEBI:60110"/>
        <dbReference type="ChEBI" id="CHEBI:60377"/>
        <dbReference type="EC" id="2.7.8.5"/>
    </reaction>
</comment>
<dbReference type="GO" id="GO:0005524">
    <property type="term" value="F:ATP binding"/>
    <property type="evidence" value="ECO:0007669"/>
    <property type="project" value="UniProtKB-KW"/>
</dbReference>
<evidence type="ECO:0000256" key="3">
    <source>
        <dbReference type="ARBA" id="ARBA00022516"/>
    </source>
</evidence>
<dbReference type="OrthoDB" id="10250191at2759"/>
<comment type="function">
    <text evidence="10">Functions in the biosynthesis of the anionic phospholipids phosphatidylglycerol and cardiolipin.</text>
</comment>
<evidence type="ECO:0000259" key="13">
    <source>
        <dbReference type="PROSITE" id="PS50035"/>
    </source>
</evidence>